<organism evidence="1 2">
    <name type="scientific">Cerasibacillus quisquiliarum</name>
    <dbReference type="NCBI Taxonomy" id="227865"/>
    <lineage>
        <taxon>Bacteria</taxon>
        <taxon>Bacillati</taxon>
        <taxon>Bacillota</taxon>
        <taxon>Bacilli</taxon>
        <taxon>Bacillales</taxon>
        <taxon>Bacillaceae</taxon>
        <taxon>Cerasibacillus</taxon>
    </lineage>
</organism>
<dbReference type="RefSeq" id="WP_146935305.1">
    <property type="nucleotide sequence ID" value="NZ_BJXW01000007.1"/>
</dbReference>
<evidence type="ECO:0000313" key="2">
    <source>
        <dbReference type="Proteomes" id="UP000321491"/>
    </source>
</evidence>
<comment type="caution">
    <text evidence="1">The sequence shown here is derived from an EMBL/GenBank/DDBJ whole genome shotgun (WGS) entry which is preliminary data.</text>
</comment>
<evidence type="ECO:0008006" key="3">
    <source>
        <dbReference type="Google" id="ProtNLM"/>
    </source>
</evidence>
<protein>
    <recommendedName>
        <fullName evidence="3">Bacteriophage Gp15 protein</fullName>
    </recommendedName>
</protein>
<dbReference type="OrthoDB" id="1758052at2"/>
<sequence length="192" mass="22231">MNLAYPIEDIAEIDGVTYELDMSYDNILRLFDLLKDNSLSDASKVNTGLIMLINDDLEQYEIEVKAKIFVELFKNAVGNDESERNNVDLEGNPMPDIPNDDKRAYDLVQDAEYIYASFMSDYGIDLFEVQGKLHWYKFKALLNGLTDKSKFMRVVEIRQAELPKGKGMQKERERIRKLKEHYALKEDDSNAT</sequence>
<proteinExistence type="predicted"/>
<reference evidence="1 2" key="1">
    <citation type="submission" date="2019-07" db="EMBL/GenBank/DDBJ databases">
        <title>Whole genome shotgun sequence of Cerasibacillus quisquiliarum NBRC 102429.</title>
        <authorList>
            <person name="Hosoyama A."/>
            <person name="Uohara A."/>
            <person name="Ohji S."/>
            <person name="Ichikawa N."/>
        </authorList>
    </citation>
    <scope>NUCLEOTIDE SEQUENCE [LARGE SCALE GENOMIC DNA]</scope>
    <source>
        <strain evidence="1 2">NBRC 102429</strain>
    </source>
</reference>
<dbReference type="InterPro" id="IPR009660">
    <property type="entry name" value="Phage_A500_Gp15"/>
</dbReference>
<dbReference type="AlphaFoldDB" id="A0A511UWG2"/>
<dbReference type="Proteomes" id="UP000321491">
    <property type="component" value="Unassembled WGS sequence"/>
</dbReference>
<evidence type="ECO:0000313" key="1">
    <source>
        <dbReference type="EMBL" id="GEN30231.1"/>
    </source>
</evidence>
<name>A0A511UWG2_9BACI</name>
<gene>
    <name evidence="1" type="ORF">CQU01_04690</name>
</gene>
<dbReference type="Pfam" id="PF06854">
    <property type="entry name" value="Phage_Gp15"/>
    <property type="match status" value="1"/>
</dbReference>
<accession>A0A511UWG2</accession>
<keyword evidence="2" id="KW-1185">Reference proteome</keyword>
<dbReference type="EMBL" id="BJXW01000007">
    <property type="protein sequence ID" value="GEN30231.1"/>
    <property type="molecule type" value="Genomic_DNA"/>
</dbReference>